<dbReference type="EnsemblPlants" id="OGLUM11G08440.4">
    <property type="protein sequence ID" value="OGLUM11G08440.4"/>
    <property type="gene ID" value="OGLUM11G08440"/>
</dbReference>
<keyword evidence="3" id="KW-1185">Reference proteome</keyword>
<reference evidence="2" key="1">
    <citation type="submission" date="2015-04" db="UniProtKB">
        <authorList>
            <consortium name="EnsemblPlants"/>
        </authorList>
    </citation>
    <scope>IDENTIFICATION</scope>
</reference>
<dbReference type="HOGENOM" id="CLU_1484215_0_0_1"/>
<feature type="region of interest" description="Disordered" evidence="1">
    <location>
        <begin position="1"/>
        <end position="25"/>
    </location>
</feature>
<proteinExistence type="predicted"/>
<dbReference type="EnsemblPlants" id="OGLUM11G08440.8">
    <property type="protein sequence ID" value="OGLUM11G08440.8"/>
    <property type="gene ID" value="OGLUM11G08440"/>
</dbReference>
<feature type="compositionally biased region" description="Low complexity" evidence="1">
    <location>
        <begin position="156"/>
        <end position="182"/>
    </location>
</feature>
<dbReference type="EnsemblPlants" id="OGLUM11G08440.7">
    <property type="protein sequence ID" value="OGLUM11G08440.7"/>
    <property type="gene ID" value="OGLUM11G08440"/>
</dbReference>
<dbReference type="Proteomes" id="UP000026961">
    <property type="component" value="Chromosome 11"/>
</dbReference>
<dbReference type="EnsemblPlants" id="OGLUM11G08440.3">
    <property type="protein sequence ID" value="OGLUM11G08440.3"/>
    <property type="gene ID" value="OGLUM11G08440"/>
</dbReference>
<evidence type="ECO:0000256" key="1">
    <source>
        <dbReference type="SAM" id="MobiDB-lite"/>
    </source>
</evidence>
<evidence type="ECO:0000313" key="2">
    <source>
        <dbReference type="EnsemblPlants" id="OGLUM11G08440.1"/>
    </source>
</evidence>
<reference evidence="2" key="2">
    <citation type="submission" date="2018-05" db="EMBL/GenBank/DDBJ databases">
        <title>OgluRS3 (Oryza glumaepatula Reference Sequence Version 3).</title>
        <authorList>
            <person name="Zhang J."/>
            <person name="Kudrna D."/>
            <person name="Lee S."/>
            <person name="Talag J."/>
            <person name="Welchert J."/>
            <person name="Wing R.A."/>
        </authorList>
    </citation>
    <scope>NUCLEOTIDE SEQUENCE [LARGE SCALE GENOMIC DNA]</scope>
</reference>
<evidence type="ECO:0000313" key="3">
    <source>
        <dbReference type="Proteomes" id="UP000026961"/>
    </source>
</evidence>
<dbReference type="EnsemblPlants" id="OGLUM11G08440.1">
    <property type="protein sequence ID" value="OGLUM11G08440.1"/>
    <property type="gene ID" value="OGLUM11G08440"/>
</dbReference>
<organism evidence="2">
    <name type="scientific">Oryza glumipatula</name>
    <dbReference type="NCBI Taxonomy" id="40148"/>
    <lineage>
        <taxon>Eukaryota</taxon>
        <taxon>Viridiplantae</taxon>
        <taxon>Streptophyta</taxon>
        <taxon>Embryophyta</taxon>
        <taxon>Tracheophyta</taxon>
        <taxon>Spermatophyta</taxon>
        <taxon>Magnoliopsida</taxon>
        <taxon>Liliopsida</taxon>
        <taxon>Poales</taxon>
        <taxon>Poaceae</taxon>
        <taxon>BOP clade</taxon>
        <taxon>Oryzoideae</taxon>
        <taxon>Oryzeae</taxon>
        <taxon>Oryzinae</taxon>
        <taxon>Oryza</taxon>
    </lineage>
</organism>
<dbReference type="Gramene" id="OGLUM11G08440.3">
    <property type="protein sequence ID" value="OGLUM11G08440.3"/>
    <property type="gene ID" value="OGLUM11G08440"/>
</dbReference>
<accession>A0A0E0BHF1</accession>
<dbReference type="Gramene" id="OGLUM11G08440.1">
    <property type="protein sequence ID" value="OGLUM11G08440.1"/>
    <property type="gene ID" value="OGLUM11G08440"/>
</dbReference>
<dbReference type="Gramene" id="OGLUM11G08440.7">
    <property type="protein sequence ID" value="OGLUM11G08440.7"/>
    <property type="gene ID" value="OGLUM11G08440"/>
</dbReference>
<dbReference type="Gramene" id="OGLUM11G08440.4">
    <property type="protein sequence ID" value="OGLUM11G08440.4"/>
    <property type="gene ID" value="OGLUM11G08440"/>
</dbReference>
<dbReference type="AlphaFoldDB" id="A0A0E0BHF1"/>
<dbReference type="EnsemblPlants" id="OGLUM11G08440.6">
    <property type="protein sequence ID" value="OGLUM11G08440.6"/>
    <property type="gene ID" value="OGLUM11G08440"/>
</dbReference>
<name>A0A0E0BHF1_9ORYZ</name>
<sequence length="182" mass="18800">MTTPALPPRDDSAASSLAGSSRVPAATALHRQCGAELVPRHRRTPPRPTLAGAVVVPLSPDQRLGVPSMEPRSFPAIATLHHGLPPPPPRWISPSARDCPPLRRGGLPFRWTRCSTLQVGLRVSSPPAPGGAEDSVGRGVARAIPRSGRESPHPPAHLASSPAPARTPGGTAAGKRAMAAEG</sequence>
<dbReference type="Gramene" id="OGLUM11G08440.8">
    <property type="protein sequence ID" value="OGLUM11G08440.8"/>
    <property type="gene ID" value="OGLUM11G08440"/>
</dbReference>
<feature type="region of interest" description="Disordered" evidence="1">
    <location>
        <begin position="122"/>
        <end position="182"/>
    </location>
</feature>
<protein>
    <submittedName>
        <fullName evidence="2">Uncharacterized protein</fullName>
    </submittedName>
</protein>
<dbReference type="Gramene" id="OGLUM11G08440.6">
    <property type="protein sequence ID" value="OGLUM11G08440.6"/>
    <property type="gene ID" value="OGLUM11G08440"/>
</dbReference>